<evidence type="ECO:0000313" key="2">
    <source>
        <dbReference type="Proteomes" id="UP000276133"/>
    </source>
</evidence>
<dbReference type="Proteomes" id="UP000276133">
    <property type="component" value="Unassembled WGS sequence"/>
</dbReference>
<dbReference type="AlphaFoldDB" id="A0A3M7QGC7"/>
<comment type="caution">
    <text evidence="1">The sequence shown here is derived from an EMBL/GenBank/DDBJ whole genome shotgun (WGS) entry which is preliminary data.</text>
</comment>
<dbReference type="EMBL" id="REGN01006243">
    <property type="protein sequence ID" value="RNA10303.1"/>
    <property type="molecule type" value="Genomic_DNA"/>
</dbReference>
<protein>
    <submittedName>
        <fullName evidence="1">Uncharacterized protein</fullName>
    </submittedName>
</protein>
<reference evidence="1 2" key="1">
    <citation type="journal article" date="2018" name="Sci. Rep.">
        <title>Genomic signatures of local adaptation to the degree of environmental predictability in rotifers.</title>
        <authorList>
            <person name="Franch-Gras L."/>
            <person name="Hahn C."/>
            <person name="Garcia-Roger E.M."/>
            <person name="Carmona M.J."/>
            <person name="Serra M."/>
            <person name="Gomez A."/>
        </authorList>
    </citation>
    <scope>NUCLEOTIDE SEQUENCE [LARGE SCALE GENOMIC DNA]</scope>
    <source>
        <strain evidence="1">HYR1</strain>
    </source>
</reference>
<proteinExistence type="predicted"/>
<evidence type="ECO:0000313" key="1">
    <source>
        <dbReference type="EMBL" id="RNA10303.1"/>
    </source>
</evidence>
<name>A0A3M7QGC7_BRAPC</name>
<accession>A0A3M7QGC7</accession>
<organism evidence="1 2">
    <name type="scientific">Brachionus plicatilis</name>
    <name type="common">Marine rotifer</name>
    <name type="synonym">Brachionus muelleri</name>
    <dbReference type="NCBI Taxonomy" id="10195"/>
    <lineage>
        <taxon>Eukaryota</taxon>
        <taxon>Metazoa</taxon>
        <taxon>Spiralia</taxon>
        <taxon>Gnathifera</taxon>
        <taxon>Rotifera</taxon>
        <taxon>Eurotatoria</taxon>
        <taxon>Monogononta</taxon>
        <taxon>Pseudotrocha</taxon>
        <taxon>Ploima</taxon>
        <taxon>Brachionidae</taxon>
        <taxon>Brachionus</taxon>
    </lineage>
</organism>
<sequence length="74" mass="8580">MKIHVKLKNKFSTLGSLETLIYLIGFKVKEVMAFTLFIHHKHFTIIYCGKIIYDSLKTKIKALFEENLKTASTC</sequence>
<keyword evidence="2" id="KW-1185">Reference proteome</keyword>
<gene>
    <name evidence="1" type="ORF">BpHYR1_043713</name>
</gene>